<proteinExistence type="predicted"/>
<dbReference type="AlphaFoldDB" id="A0A3P9BFX2"/>
<evidence type="ECO:0000313" key="4">
    <source>
        <dbReference type="Proteomes" id="UP000265160"/>
    </source>
</evidence>
<sequence length="204" mass="23466">MEWVEGIIPHCLYLGQHPPLRHHLKGVQLHPHNITGLTDQFIKSVGICDTQPAPPACSSIEDPRSYRFNMSSGCPHRWSYFNHHCFVYVPRSMSWGQAERNCKSMGGHLASVHSSNEYRYIQHLTSDHDYMETWIGGTYEYEEKVWLWSDGSSFHYTHWCPGEPSGGNQNCLQINYTPSKCWDDLRCDLHRPSVCAKKISTLLG</sequence>
<dbReference type="Proteomes" id="UP000265160">
    <property type="component" value="LG3"/>
</dbReference>
<protein>
    <recommendedName>
        <fullName evidence="2">C-type lectin domain-containing protein</fullName>
    </recommendedName>
</protein>
<evidence type="ECO:0000256" key="1">
    <source>
        <dbReference type="ARBA" id="ARBA00023157"/>
    </source>
</evidence>
<dbReference type="InterPro" id="IPR002353">
    <property type="entry name" value="AntifreezeII"/>
</dbReference>
<dbReference type="PANTHER" id="PTHR22803">
    <property type="entry name" value="MANNOSE, PHOSPHOLIPASE, LECTIN RECEPTOR RELATED"/>
    <property type="match status" value="1"/>
</dbReference>
<reference evidence="3 4" key="1">
    <citation type="journal article" date="2014" name="Nature">
        <title>The genomic substrate for adaptive radiation in African cichlid fish.</title>
        <authorList>
            <person name="Brawand D."/>
            <person name="Wagner C.E."/>
            <person name="Li Y.I."/>
            <person name="Malinsky M."/>
            <person name="Keller I."/>
            <person name="Fan S."/>
            <person name="Simakov O."/>
            <person name="Ng A.Y."/>
            <person name="Lim Z.W."/>
            <person name="Bezault E."/>
            <person name="Turner-Maier J."/>
            <person name="Johnson J."/>
            <person name="Alcazar R."/>
            <person name="Noh H.J."/>
            <person name="Russell P."/>
            <person name="Aken B."/>
            <person name="Alfoldi J."/>
            <person name="Amemiya C."/>
            <person name="Azzouzi N."/>
            <person name="Baroiller J.F."/>
            <person name="Barloy-Hubler F."/>
            <person name="Berlin A."/>
            <person name="Bloomquist R."/>
            <person name="Carleton K.L."/>
            <person name="Conte M.A."/>
            <person name="D'Cotta H."/>
            <person name="Eshel O."/>
            <person name="Gaffney L."/>
            <person name="Galibert F."/>
            <person name="Gante H.F."/>
            <person name="Gnerre S."/>
            <person name="Greuter L."/>
            <person name="Guyon R."/>
            <person name="Haddad N.S."/>
            <person name="Haerty W."/>
            <person name="Harris R.M."/>
            <person name="Hofmann H.A."/>
            <person name="Hourlier T."/>
            <person name="Hulata G."/>
            <person name="Jaffe D.B."/>
            <person name="Lara M."/>
            <person name="Lee A.P."/>
            <person name="MacCallum I."/>
            <person name="Mwaiko S."/>
            <person name="Nikaido M."/>
            <person name="Nishihara H."/>
            <person name="Ozouf-Costaz C."/>
            <person name="Penman D.J."/>
            <person name="Przybylski D."/>
            <person name="Rakotomanga M."/>
            <person name="Renn S.C.P."/>
            <person name="Ribeiro F.J."/>
            <person name="Ron M."/>
            <person name="Salzburger W."/>
            <person name="Sanchez-Pulido L."/>
            <person name="Santos M.E."/>
            <person name="Searle S."/>
            <person name="Sharpe T."/>
            <person name="Swofford R."/>
            <person name="Tan F.J."/>
            <person name="Williams L."/>
            <person name="Young S."/>
            <person name="Yin S."/>
            <person name="Okada N."/>
            <person name="Kocher T.D."/>
            <person name="Miska E.A."/>
            <person name="Lander E.S."/>
            <person name="Venkatesh B."/>
            <person name="Fernald R.D."/>
            <person name="Meyer A."/>
            <person name="Ponting C.P."/>
            <person name="Streelman J.T."/>
            <person name="Lindblad-Toh K."/>
            <person name="Seehausen O."/>
            <person name="Di Palma F."/>
        </authorList>
    </citation>
    <scope>NUCLEOTIDE SEQUENCE</scope>
</reference>
<keyword evidence="1" id="KW-1015">Disulfide bond</keyword>
<dbReference type="CDD" id="cd00037">
    <property type="entry name" value="CLECT"/>
    <property type="match status" value="1"/>
</dbReference>
<organism evidence="3 4">
    <name type="scientific">Maylandia zebra</name>
    <name type="common">zebra mbuna</name>
    <dbReference type="NCBI Taxonomy" id="106582"/>
    <lineage>
        <taxon>Eukaryota</taxon>
        <taxon>Metazoa</taxon>
        <taxon>Chordata</taxon>
        <taxon>Craniata</taxon>
        <taxon>Vertebrata</taxon>
        <taxon>Euteleostomi</taxon>
        <taxon>Actinopterygii</taxon>
        <taxon>Neopterygii</taxon>
        <taxon>Teleostei</taxon>
        <taxon>Neoteleostei</taxon>
        <taxon>Acanthomorphata</taxon>
        <taxon>Ovalentaria</taxon>
        <taxon>Cichlomorphae</taxon>
        <taxon>Cichliformes</taxon>
        <taxon>Cichlidae</taxon>
        <taxon>African cichlids</taxon>
        <taxon>Pseudocrenilabrinae</taxon>
        <taxon>Haplochromini</taxon>
        <taxon>Maylandia</taxon>
        <taxon>Maylandia zebra complex</taxon>
    </lineage>
</organism>
<dbReference type="SUPFAM" id="SSF56436">
    <property type="entry name" value="C-type lectin-like"/>
    <property type="match status" value="1"/>
</dbReference>
<dbReference type="Pfam" id="PF00059">
    <property type="entry name" value="Lectin_C"/>
    <property type="match status" value="1"/>
</dbReference>
<reference evidence="3" key="3">
    <citation type="submission" date="2025-09" db="UniProtKB">
        <authorList>
            <consortium name="Ensembl"/>
        </authorList>
    </citation>
    <scope>IDENTIFICATION</scope>
</reference>
<dbReference type="PROSITE" id="PS00615">
    <property type="entry name" value="C_TYPE_LECTIN_1"/>
    <property type="match status" value="1"/>
</dbReference>
<keyword evidence="4" id="KW-1185">Reference proteome</keyword>
<feature type="domain" description="C-type lectin" evidence="2">
    <location>
        <begin position="81"/>
        <end position="196"/>
    </location>
</feature>
<dbReference type="SMART" id="SM00034">
    <property type="entry name" value="CLECT"/>
    <property type="match status" value="1"/>
</dbReference>
<evidence type="ECO:0000259" key="2">
    <source>
        <dbReference type="PROSITE" id="PS50041"/>
    </source>
</evidence>
<dbReference type="PRINTS" id="PR00356">
    <property type="entry name" value="ANTIFREEZEII"/>
</dbReference>
<dbReference type="PROSITE" id="PS50041">
    <property type="entry name" value="C_TYPE_LECTIN_2"/>
    <property type="match status" value="1"/>
</dbReference>
<dbReference type="InterPro" id="IPR018378">
    <property type="entry name" value="C-type_lectin_CS"/>
</dbReference>
<dbReference type="Ensembl" id="ENSMZET00005008991.1">
    <property type="protein sequence ID" value="ENSMZEP00005008651.1"/>
    <property type="gene ID" value="ENSMZEG00005002274.1"/>
</dbReference>
<dbReference type="InterPro" id="IPR050111">
    <property type="entry name" value="C-type_lectin/snaclec_domain"/>
</dbReference>
<evidence type="ECO:0000313" key="3">
    <source>
        <dbReference type="Ensembl" id="ENSMZEP00005008651.1"/>
    </source>
</evidence>
<dbReference type="GeneTree" id="ENSGT00940000161814"/>
<name>A0A3P9BFX2_9CICH</name>
<dbReference type="InterPro" id="IPR001304">
    <property type="entry name" value="C-type_lectin-like"/>
</dbReference>
<dbReference type="Gene3D" id="3.10.100.10">
    <property type="entry name" value="Mannose-Binding Protein A, subunit A"/>
    <property type="match status" value="1"/>
</dbReference>
<accession>A0A3P9BFX2</accession>
<reference evidence="3" key="2">
    <citation type="submission" date="2025-08" db="UniProtKB">
        <authorList>
            <consortium name="Ensembl"/>
        </authorList>
    </citation>
    <scope>IDENTIFICATION</scope>
</reference>
<dbReference type="STRING" id="106582.ENSMZEP00005008651"/>
<dbReference type="InterPro" id="IPR016186">
    <property type="entry name" value="C-type_lectin-like/link_sf"/>
</dbReference>
<dbReference type="InterPro" id="IPR016187">
    <property type="entry name" value="CTDL_fold"/>
</dbReference>